<comment type="caution">
    <text evidence="2">The sequence shown here is derived from an EMBL/GenBank/DDBJ whole genome shotgun (WGS) entry which is preliminary data.</text>
</comment>
<keyword evidence="1" id="KW-0472">Membrane</keyword>
<evidence type="ECO:0008006" key="4">
    <source>
        <dbReference type="Google" id="ProtNLM"/>
    </source>
</evidence>
<keyword evidence="3" id="KW-1185">Reference proteome</keyword>
<reference evidence="2" key="1">
    <citation type="journal article" date="2021" name="Front. Microbiol.">
        <title>Comprehensive Comparative Genomics and Phenotyping of Methylobacterium Species.</title>
        <authorList>
            <person name="Alessa O."/>
            <person name="Ogura Y."/>
            <person name="Fujitani Y."/>
            <person name="Takami H."/>
            <person name="Hayashi T."/>
            <person name="Sahin N."/>
            <person name="Tani A."/>
        </authorList>
    </citation>
    <scope>NUCLEOTIDE SEQUENCE</scope>
    <source>
        <strain evidence="2">DSM 19015</strain>
    </source>
</reference>
<evidence type="ECO:0000313" key="3">
    <source>
        <dbReference type="Proteomes" id="UP001055125"/>
    </source>
</evidence>
<feature type="transmembrane region" description="Helical" evidence="1">
    <location>
        <begin position="309"/>
        <end position="330"/>
    </location>
</feature>
<protein>
    <recommendedName>
        <fullName evidence="4">Glycosyltransferase RgtA/B/C/D-like domain-containing protein</fullName>
    </recommendedName>
</protein>
<keyword evidence="1" id="KW-0812">Transmembrane</keyword>
<sequence length="486" mass="52141">MRADAATAGSGPAWSGLSSLLFLAVAAGLLTRADRLLGDPDTQWHIAVGRWIVANGAVPWTDLFSHTFAGQPWIAKEWASQVILFGTHAAAGWSGVVTLTILVLAATLAALQAWLSIRVRAMPALAAVLVAFIVLTPHILARPHLLAFPILVVWTIGLVSALERRVAPSPWLLLVMIVWVNLHGSYPIGLVIAGLLAGEGIFVRPRTEWTRQALRWAMFLLAATLAACVTPYGVRPFLVNFGLFGSGESLRYIIEWQPLALDLSGTVALFALALSLGALAPDLRRNLFRIAVLLLLGAMMIRHTRFADLFILVAPILIAGPAALCVASLRPEPRPRSRPSDHLIMAVLGLAALGYAATLAPRPAPHVTPLAALEAARGKGLTGPVYNDYDFGGFLIAEGVKTFIDGRADQIFLGGFMDALDRAQAASGAEKFAALLARHGITWAIVRTESRDAAHLRCLVGWTMLHEDAVAAVYYDARRESAAERS</sequence>
<accession>A0ABQ4RYM8</accession>
<feature type="transmembrane region" description="Helical" evidence="1">
    <location>
        <begin position="216"/>
        <end position="238"/>
    </location>
</feature>
<name>A0ABQ4RYM8_9HYPH</name>
<feature type="transmembrane region" description="Helical" evidence="1">
    <location>
        <begin position="286"/>
        <end position="302"/>
    </location>
</feature>
<dbReference type="EMBL" id="BPQP01000045">
    <property type="protein sequence ID" value="GJD95771.1"/>
    <property type="molecule type" value="Genomic_DNA"/>
</dbReference>
<feature type="transmembrane region" description="Helical" evidence="1">
    <location>
        <begin position="90"/>
        <end position="111"/>
    </location>
</feature>
<gene>
    <name evidence="2" type="ORF">OCOJLMKI_2985</name>
</gene>
<keyword evidence="1" id="KW-1133">Transmembrane helix</keyword>
<feature type="transmembrane region" description="Helical" evidence="1">
    <location>
        <begin position="259"/>
        <end position="280"/>
    </location>
</feature>
<feature type="transmembrane region" description="Helical" evidence="1">
    <location>
        <begin position="12"/>
        <end position="30"/>
    </location>
</feature>
<organism evidence="2 3">
    <name type="scientific">Methylobacterium iners</name>
    <dbReference type="NCBI Taxonomy" id="418707"/>
    <lineage>
        <taxon>Bacteria</taxon>
        <taxon>Pseudomonadati</taxon>
        <taxon>Pseudomonadota</taxon>
        <taxon>Alphaproteobacteria</taxon>
        <taxon>Hyphomicrobiales</taxon>
        <taxon>Methylobacteriaceae</taxon>
        <taxon>Methylobacterium</taxon>
    </lineage>
</organism>
<reference evidence="2" key="2">
    <citation type="submission" date="2021-08" db="EMBL/GenBank/DDBJ databases">
        <authorList>
            <person name="Tani A."/>
            <person name="Ola A."/>
            <person name="Ogura Y."/>
            <person name="Katsura K."/>
            <person name="Hayashi T."/>
        </authorList>
    </citation>
    <scope>NUCLEOTIDE SEQUENCE</scope>
    <source>
        <strain evidence="2">DSM 19015</strain>
    </source>
</reference>
<feature type="transmembrane region" description="Helical" evidence="1">
    <location>
        <begin position="342"/>
        <end position="360"/>
    </location>
</feature>
<dbReference type="Proteomes" id="UP001055125">
    <property type="component" value="Unassembled WGS sequence"/>
</dbReference>
<feature type="transmembrane region" description="Helical" evidence="1">
    <location>
        <begin position="123"/>
        <end position="140"/>
    </location>
</feature>
<feature type="transmembrane region" description="Helical" evidence="1">
    <location>
        <begin position="171"/>
        <end position="196"/>
    </location>
</feature>
<evidence type="ECO:0000256" key="1">
    <source>
        <dbReference type="SAM" id="Phobius"/>
    </source>
</evidence>
<evidence type="ECO:0000313" key="2">
    <source>
        <dbReference type="EMBL" id="GJD95771.1"/>
    </source>
</evidence>
<proteinExistence type="predicted"/>